<evidence type="ECO:0000256" key="3">
    <source>
        <dbReference type="ARBA" id="ARBA00023002"/>
    </source>
</evidence>
<evidence type="ECO:0000313" key="6">
    <source>
        <dbReference type="Proteomes" id="UP001241747"/>
    </source>
</evidence>
<keyword evidence="3 5" id="KW-0560">Oxidoreductase</keyword>
<evidence type="ECO:0000256" key="2">
    <source>
        <dbReference type="ARBA" id="ARBA00022827"/>
    </source>
</evidence>
<dbReference type="EC" id="1.2.7.4" evidence="5"/>
<organism evidence="5 6">
    <name type="scientific">Xanthobacter agilis</name>
    <dbReference type="NCBI Taxonomy" id="47492"/>
    <lineage>
        <taxon>Bacteria</taxon>
        <taxon>Pseudomonadati</taxon>
        <taxon>Pseudomonadota</taxon>
        <taxon>Alphaproteobacteria</taxon>
        <taxon>Hyphomicrobiales</taxon>
        <taxon>Xanthobacteraceae</taxon>
        <taxon>Xanthobacter</taxon>
    </lineage>
</organism>
<sequence>MKPAPFDLVRPREIAAAVALLAAAGDGAKVMAGGQSFGPMLNLRLATPSLVVDISGIAALKTAREEPDAVVYGALVTHADVEDGRVPDAGAHLLKRVASGIAYRAVRNRGTMGGSLCHADPAADWVNALSALGAQVEIAGPSGRRWLALQEFLTGALSVALGEGDLLVAVRVPKVPASARFGYVKHCRKVGEFAHAVGALLVDPAAGTARALMGAIDAPPLVLADARDLFGGRIDADFAARFDAAAAAAALHEAGVIDPVDRHVHVEVLRRAVRQADGLFSPDTRSAA</sequence>
<dbReference type="SUPFAM" id="SSF56176">
    <property type="entry name" value="FAD-binding/transporter-associated domain-like"/>
    <property type="match status" value="1"/>
</dbReference>
<keyword evidence="2" id="KW-0274">FAD</keyword>
<dbReference type="Pfam" id="PF00941">
    <property type="entry name" value="FAD_binding_5"/>
    <property type="match status" value="1"/>
</dbReference>
<comment type="caution">
    <text evidence="5">The sequence shown here is derived from an EMBL/GenBank/DDBJ whole genome shotgun (WGS) entry which is preliminary data.</text>
</comment>
<dbReference type="Proteomes" id="UP001241747">
    <property type="component" value="Unassembled WGS sequence"/>
</dbReference>
<dbReference type="InterPro" id="IPR016167">
    <property type="entry name" value="FAD-bd_PCMH_sub1"/>
</dbReference>
<keyword evidence="1" id="KW-0285">Flavoprotein</keyword>
<dbReference type="GO" id="GO:0043885">
    <property type="term" value="F:anaerobic carbon-monoxide dehydrogenase activity"/>
    <property type="evidence" value="ECO:0007669"/>
    <property type="project" value="UniProtKB-EC"/>
</dbReference>
<dbReference type="InterPro" id="IPR016166">
    <property type="entry name" value="FAD-bd_PCMH"/>
</dbReference>
<feature type="domain" description="FAD-binding PCMH-type" evidence="4">
    <location>
        <begin position="1"/>
        <end position="177"/>
    </location>
</feature>
<dbReference type="RefSeq" id="WP_237346103.1">
    <property type="nucleotide sequence ID" value="NZ_JABWGX010000015.1"/>
</dbReference>
<evidence type="ECO:0000259" key="4">
    <source>
        <dbReference type="PROSITE" id="PS51387"/>
    </source>
</evidence>
<proteinExistence type="predicted"/>
<dbReference type="PANTHER" id="PTHR42659">
    <property type="entry name" value="XANTHINE DEHYDROGENASE SUBUNIT C-RELATED"/>
    <property type="match status" value="1"/>
</dbReference>
<evidence type="ECO:0000313" key="5">
    <source>
        <dbReference type="EMBL" id="MDQ0503263.1"/>
    </source>
</evidence>
<evidence type="ECO:0000256" key="1">
    <source>
        <dbReference type="ARBA" id="ARBA00022630"/>
    </source>
</evidence>
<accession>A0ABU0L809</accession>
<reference evidence="5 6" key="1">
    <citation type="submission" date="2023-07" db="EMBL/GenBank/DDBJ databases">
        <title>Genomic Encyclopedia of Type Strains, Phase IV (KMG-IV): sequencing the most valuable type-strain genomes for metagenomic binning, comparative biology and taxonomic classification.</title>
        <authorList>
            <person name="Goeker M."/>
        </authorList>
    </citation>
    <scope>NUCLEOTIDE SEQUENCE [LARGE SCALE GENOMIC DNA]</scope>
    <source>
        <strain evidence="5 6">DSM 3770</strain>
    </source>
</reference>
<protein>
    <submittedName>
        <fullName evidence="5">Carbon-monoxide dehydrogenase medium subunit</fullName>
        <ecNumber evidence="5">1.2.7.4</ecNumber>
    </submittedName>
</protein>
<dbReference type="InterPro" id="IPR036318">
    <property type="entry name" value="FAD-bd_PCMH-like_sf"/>
</dbReference>
<dbReference type="PANTHER" id="PTHR42659:SF2">
    <property type="entry name" value="XANTHINE DEHYDROGENASE SUBUNIT C-RELATED"/>
    <property type="match status" value="1"/>
</dbReference>
<dbReference type="Gene3D" id="3.30.43.10">
    <property type="entry name" value="Uridine Diphospho-n-acetylenolpyruvylglucosamine Reductase, domain 2"/>
    <property type="match status" value="1"/>
</dbReference>
<dbReference type="Gene3D" id="3.30.465.10">
    <property type="match status" value="1"/>
</dbReference>
<dbReference type="InterPro" id="IPR051312">
    <property type="entry name" value="Diverse_Substr_Oxidored"/>
</dbReference>
<gene>
    <name evidence="5" type="ORF">QOZ94_000033</name>
</gene>
<dbReference type="PROSITE" id="PS51387">
    <property type="entry name" value="FAD_PCMH"/>
    <property type="match status" value="1"/>
</dbReference>
<keyword evidence="6" id="KW-1185">Reference proteome</keyword>
<name>A0ABU0L809_XANAG</name>
<dbReference type="InterPro" id="IPR002346">
    <property type="entry name" value="Mopterin_DH_FAD-bd"/>
</dbReference>
<dbReference type="EMBL" id="JAUSVY010000001">
    <property type="protein sequence ID" value="MDQ0503263.1"/>
    <property type="molecule type" value="Genomic_DNA"/>
</dbReference>
<dbReference type="InterPro" id="IPR016169">
    <property type="entry name" value="FAD-bd_PCMH_sub2"/>
</dbReference>